<dbReference type="Pfam" id="PF04149">
    <property type="entry name" value="DUF397"/>
    <property type="match status" value="1"/>
</dbReference>
<dbReference type="EMBL" id="JBHUDX010000046">
    <property type="protein sequence ID" value="MFD1659754.1"/>
    <property type="molecule type" value="Genomic_DNA"/>
</dbReference>
<name>A0ABW4IT78_9ACTN</name>
<keyword evidence="4" id="KW-1185">Reference proteome</keyword>
<protein>
    <submittedName>
        <fullName evidence="3">DUF397 domain-containing protein</fullName>
    </submittedName>
</protein>
<comment type="caution">
    <text evidence="3">The sequence shown here is derived from an EMBL/GenBank/DDBJ whole genome shotgun (WGS) entry which is preliminary data.</text>
</comment>
<sequence>MEVGVIGRDPTGRVWRKSSHSGGDNNDCVEVTVETAHVLVRDSKRRAGPVLVFRRSAWCGLLAGLENPAADGF</sequence>
<feature type="domain" description="DUF397" evidence="2">
    <location>
        <begin position="14"/>
        <end position="65"/>
    </location>
</feature>
<evidence type="ECO:0000313" key="3">
    <source>
        <dbReference type="EMBL" id="MFD1659754.1"/>
    </source>
</evidence>
<dbReference type="RefSeq" id="WP_381083188.1">
    <property type="nucleotide sequence ID" value="NZ_JBHUDX010000046.1"/>
</dbReference>
<proteinExistence type="predicted"/>
<evidence type="ECO:0000259" key="2">
    <source>
        <dbReference type="Pfam" id="PF04149"/>
    </source>
</evidence>
<evidence type="ECO:0000313" key="4">
    <source>
        <dbReference type="Proteomes" id="UP001597261"/>
    </source>
</evidence>
<gene>
    <name evidence="3" type="ORF">ACFSL4_16520</name>
</gene>
<accession>A0ABW4IT78</accession>
<dbReference type="Proteomes" id="UP001597261">
    <property type="component" value="Unassembled WGS sequence"/>
</dbReference>
<organism evidence="3 4">
    <name type="scientific">Streptomyces caeni</name>
    <dbReference type="NCBI Taxonomy" id="2307231"/>
    <lineage>
        <taxon>Bacteria</taxon>
        <taxon>Bacillati</taxon>
        <taxon>Actinomycetota</taxon>
        <taxon>Actinomycetes</taxon>
        <taxon>Kitasatosporales</taxon>
        <taxon>Streptomycetaceae</taxon>
        <taxon>Streptomyces</taxon>
    </lineage>
</organism>
<feature type="region of interest" description="Disordered" evidence="1">
    <location>
        <begin position="1"/>
        <end position="23"/>
    </location>
</feature>
<reference evidence="4" key="1">
    <citation type="journal article" date="2019" name="Int. J. Syst. Evol. Microbiol.">
        <title>The Global Catalogue of Microorganisms (GCM) 10K type strain sequencing project: providing services to taxonomists for standard genome sequencing and annotation.</title>
        <authorList>
            <consortium name="The Broad Institute Genomics Platform"/>
            <consortium name="The Broad Institute Genome Sequencing Center for Infectious Disease"/>
            <person name="Wu L."/>
            <person name="Ma J."/>
        </authorList>
    </citation>
    <scope>NUCLEOTIDE SEQUENCE [LARGE SCALE GENOMIC DNA]</scope>
    <source>
        <strain evidence="4">CGMCC 1.12470</strain>
    </source>
</reference>
<evidence type="ECO:0000256" key="1">
    <source>
        <dbReference type="SAM" id="MobiDB-lite"/>
    </source>
</evidence>
<dbReference type="InterPro" id="IPR007278">
    <property type="entry name" value="DUF397"/>
</dbReference>